<dbReference type="SUPFAM" id="SSF53187">
    <property type="entry name" value="Zn-dependent exopeptidases"/>
    <property type="match status" value="1"/>
</dbReference>
<accession>A0A7X8XWY5</accession>
<evidence type="ECO:0000313" key="10">
    <source>
        <dbReference type="Proteomes" id="UP000585050"/>
    </source>
</evidence>
<comment type="caution">
    <text evidence="7">Lacks conserved residue(s) required for the propagation of feature annotation.</text>
</comment>
<feature type="domain" description="Peptidase M14" evidence="8">
    <location>
        <begin position="38"/>
        <end position="357"/>
    </location>
</feature>
<evidence type="ECO:0000256" key="4">
    <source>
        <dbReference type="ARBA" id="ARBA00022801"/>
    </source>
</evidence>
<sequence length="824" mass="95120">MLRLLLIIQWICLFLFSNRIIAQKDITPSAFLGIDLGDNFTYHYQLVDYFELLSKKYPSKAKYISYGATSEGRELFVFAITSSENMTKLEEIKKDNLYRIGIEEGKVTNKIPVIWLGYNVHGNEASGSEVAMKVAHKLLSSDEKEINKVLDNAVVVIDPCMNPDGRDRYVNGYRARRGEKVNSNALNWSHVESWPSGRYNHYLFDLNRDWAWQTQLETKLRYALYKEWMPQVYVDFHEMMPEYSYFFGPPAHPIHEEITTWQRKYQRISSQRYIDFFEEHNWKYFTEEIFDLLYPSYGDSWTSFNGAVGFTFEQGGHGVAGVSYKKKPTDRALTLKQRIEKHYETTLLTLFTAVDYKEQLLKEYQTFFKSKPKGQYSQFIIRNNSRDHGDIKRLLKLMDTHRIKYSMVAKGKSVTAYSYQLEKNIDIYIKENDILFDINQPFNKTLEVLLEPKTEITDSLTYDLTAWSLPYAYGLEAYAIESNPKFEIKQFQETVTQKDQVHSIDKDYIYIVPWNSIEDTKVLTRFLDKKIEISYLNKGKNIFNTFLPKGSIVINPETNESNRKLNFINKILKDVNYIKAPINKLGLISDCLTPFKEKRISVLAGGESNPLDFGALWHFFDHELNYPIQILDVEKLSTSKLFSTDVLLVGDGRYSPSTHKVIENFVKVGGRVILFEGATKIMSENTTTDMYDSLHISLVQKSRSSEASSKTSLNKRAAGCIVKVELDTTTNISNGLNPIYYSLKQSKLVLPKIGLGENLGTFPESPLVSGYLGQGLKLEMPGKSLIAIEKYKKGEIFYFGESPLFRGFWVNGMLLLSNAIFFDY</sequence>
<dbReference type="Pfam" id="PF00246">
    <property type="entry name" value="Peptidase_M14"/>
    <property type="match status" value="1"/>
</dbReference>
<comment type="caution">
    <text evidence="9">The sequence shown here is derived from an EMBL/GenBank/DDBJ whole genome shotgun (WGS) entry which is preliminary data.</text>
</comment>
<evidence type="ECO:0000256" key="6">
    <source>
        <dbReference type="ARBA" id="ARBA00023049"/>
    </source>
</evidence>
<evidence type="ECO:0000256" key="7">
    <source>
        <dbReference type="PROSITE-ProRule" id="PRU01379"/>
    </source>
</evidence>
<dbReference type="AlphaFoldDB" id="A0A7X8XWY5"/>
<keyword evidence="10" id="KW-1185">Reference proteome</keyword>
<evidence type="ECO:0000259" key="8">
    <source>
        <dbReference type="PROSITE" id="PS52035"/>
    </source>
</evidence>
<dbReference type="Gene3D" id="3.40.630.10">
    <property type="entry name" value="Zn peptidases"/>
    <property type="match status" value="1"/>
</dbReference>
<gene>
    <name evidence="9" type="ORF">HGP29_16130</name>
</gene>
<dbReference type="GO" id="GO:0004181">
    <property type="term" value="F:metallocarboxypeptidase activity"/>
    <property type="evidence" value="ECO:0007669"/>
    <property type="project" value="InterPro"/>
</dbReference>
<dbReference type="EMBL" id="JABAIL010000005">
    <property type="protein sequence ID" value="NLR92748.1"/>
    <property type="molecule type" value="Genomic_DNA"/>
</dbReference>
<evidence type="ECO:0000256" key="1">
    <source>
        <dbReference type="ARBA" id="ARBA00001947"/>
    </source>
</evidence>
<comment type="similarity">
    <text evidence="2 7">Belongs to the peptidase M14 family.</text>
</comment>
<dbReference type="InterPro" id="IPR029062">
    <property type="entry name" value="Class_I_gatase-like"/>
</dbReference>
<keyword evidence="6" id="KW-0482">Metalloprotease</keyword>
<dbReference type="PANTHER" id="PTHR11705">
    <property type="entry name" value="PROTEASE FAMILY M14 CARBOXYPEPTIDASE A,B"/>
    <property type="match status" value="1"/>
</dbReference>
<dbReference type="Proteomes" id="UP000585050">
    <property type="component" value="Unassembled WGS sequence"/>
</dbReference>
<dbReference type="GO" id="GO:0006508">
    <property type="term" value="P:proteolysis"/>
    <property type="evidence" value="ECO:0007669"/>
    <property type="project" value="UniProtKB-KW"/>
</dbReference>
<protein>
    <recommendedName>
        <fullName evidence="8">Peptidase M14 domain-containing protein</fullName>
    </recommendedName>
</protein>
<name>A0A7X8XWY5_9BACT</name>
<keyword evidence="5" id="KW-0862">Zinc</keyword>
<evidence type="ECO:0000256" key="5">
    <source>
        <dbReference type="ARBA" id="ARBA00022833"/>
    </source>
</evidence>
<keyword evidence="4" id="KW-0378">Hydrolase</keyword>
<dbReference type="GO" id="GO:0008270">
    <property type="term" value="F:zinc ion binding"/>
    <property type="evidence" value="ECO:0007669"/>
    <property type="project" value="InterPro"/>
</dbReference>
<dbReference type="SMART" id="SM00631">
    <property type="entry name" value="Zn_pept"/>
    <property type="match status" value="1"/>
</dbReference>
<dbReference type="SUPFAM" id="SSF52317">
    <property type="entry name" value="Class I glutamine amidotransferase-like"/>
    <property type="match status" value="1"/>
</dbReference>
<keyword evidence="3" id="KW-0645">Protease</keyword>
<reference evidence="9 10" key="1">
    <citation type="submission" date="2020-04" db="EMBL/GenBank/DDBJ databases">
        <title>Flammeovirga sp. SR4, a novel species isolated from seawater.</title>
        <authorList>
            <person name="Wang X."/>
        </authorList>
    </citation>
    <scope>NUCLEOTIDE SEQUENCE [LARGE SCALE GENOMIC DNA]</scope>
    <source>
        <strain evidence="9 10">SR4</strain>
    </source>
</reference>
<dbReference type="InterPro" id="IPR000834">
    <property type="entry name" value="Peptidase_M14"/>
</dbReference>
<dbReference type="GO" id="GO:0005615">
    <property type="term" value="C:extracellular space"/>
    <property type="evidence" value="ECO:0007669"/>
    <property type="project" value="TreeGrafter"/>
</dbReference>
<organism evidence="9 10">
    <name type="scientific">Flammeovirga agarivorans</name>
    <dbReference type="NCBI Taxonomy" id="2726742"/>
    <lineage>
        <taxon>Bacteria</taxon>
        <taxon>Pseudomonadati</taxon>
        <taxon>Bacteroidota</taxon>
        <taxon>Cytophagia</taxon>
        <taxon>Cytophagales</taxon>
        <taxon>Flammeovirgaceae</taxon>
        <taxon>Flammeovirga</taxon>
    </lineage>
</organism>
<dbReference type="PANTHER" id="PTHR11705:SF143">
    <property type="entry name" value="SLL0236 PROTEIN"/>
    <property type="match status" value="1"/>
</dbReference>
<evidence type="ECO:0000313" key="9">
    <source>
        <dbReference type="EMBL" id="NLR92748.1"/>
    </source>
</evidence>
<evidence type="ECO:0000256" key="2">
    <source>
        <dbReference type="ARBA" id="ARBA00005988"/>
    </source>
</evidence>
<proteinExistence type="inferred from homology"/>
<comment type="cofactor">
    <cofactor evidence="1">
        <name>Zn(2+)</name>
        <dbReference type="ChEBI" id="CHEBI:29105"/>
    </cofactor>
</comment>
<evidence type="ECO:0000256" key="3">
    <source>
        <dbReference type="ARBA" id="ARBA00022670"/>
    </source>
</evidence>
<dbReference type="PROSITE" id="PS52035">
    <property type="entry name" value="PEPTIDASE_M14"/>
    <property type="match status" value="1"/>
</dbReference>
<dbReference type="RefSeq" id="WP_168883469.1">
    <property type="nucleotide sequence ID" value="NZ_JABAIL010000005.1"/>
</dbReference>